<name>A0A9X1SJG2_9GAMM</name>
<dbReference type="Proteomes" id="UP001139171">
    <property type="component" value="Unassembled WGS sequence"/>
</dbReference>
<comment type="caution">
    <text evidence="1">The sequence shown here is derived from an EMBL/GenBank/DDBJ whole genome shotgun (WGS) entry which is preliminary data.</text>
</comment>
<organism evidence="1 2">
    <name type="scientific">Limnobaculum eriocheiris</name>
    <dbReference type="NCBI Taxonomy" id="2897391"/>
    <lineage>
        <taxon>Bacteria</taxon>
        <taxon>Pseudomonadati</taxon>
        <taxon>Pseudomonadota</taxon>
        <taxon>Gammaproteobacteria</taxon>
        <taxon>Enterobacterales</taxon>
        <taxon>Budviciaceae</taxon>
        <taxon>Limnobaculum</taxon>
    </lineage>
</organism>
<gene>
    <name evidence="1" type="ORF">LPW36_00315</name>
</gene>
<proteinExistence type="predicted"/>
<protein>
    <submittedName>
        <fullName evidence="1">Uncharacterized protein</fullName>
    </submittedName>
</protein>
<evidence type="ECO:0000313" key="1">
    <source>
        <dbReference type="EMBL" id="MCD1124490.1"/>
    </source>
</evidence>
<accession>A0A9X1SJG2</accession>
<evidence type="ECO:0000313" key="2">
    <source>
        <dbReference type="Proteomes" id="UP001139171"/>
    </source>
</evidence>
<dbReference type="EMBL" id="JAJNAG010000001">
    <property type="protein sequence ID" value="MCD1124490.1"/>
    <property type="molecule type" value="Genomic_DNA"/>
</dbReference>
<reference evidence="1" key="1">
    <citation type="submission" date="2021-11" db="EMBL/GenBank/DDBJ databases">
        <title>Jinshanibacter sp. isolated from one year old Eriocheir sinensis.</title>
        <authorList>
            <person name="Li J.-Y."/>
            <person name="He W."/>
            <person name="Gao T.-H."/>
        </authorList>
    </citation>
    <scope>NUCLEOTIDE SEQUENCE</scope>
    <source>
        <strain evidence="1">LJY008</strain>
    </source>
</reference>
<dbReference type="RefSeq" id="WP_230607526.1">
    <property type="nucleotide sequence ID" value="NZ_JAJNAG010000001.1"/>
</dbReference>
<dbReference type="AlphaFoldDB" id="A0A9X1SJG2"/>
<keyword evidence="2" id="KW-1185">Reference proteome</keyword>
<sequence>MKEYMGTIQLHSTVDKDKKTGGYYPPAFITDYNATFNRILLKSGDGFIDYSPDA</sequence>